<accession>A0AAD7MVS7</accession>
<evidence type="ECO:0000313" key="1">
    <source>
        <dbReference type="EMBL" id="KAJ7734200.1"/>
    </source>
</evidence>
<dbReference type="AlphaFoldDB" id="A0AAD7MVS7"/>
<protein>
    <submittedName>
        <fullName evidence="1">Uncharacterized protein</fullName>
    </submittedName>
</protein>
<dbReference type="Proteomes" id="UP001215280">
    <property type="component" value="Unassembled WGS sequence"/>
</dbReference>
<comment type="caution">
    <text evidence="1">The sequence shown here is derived from an EMBL/GenBank/DDBJ whole genome shotgun (WGS) entry which is preliminary data.</text>
</comment>
<name>A0AAD7MVS7_9AGAR</name>
<dbReference type="EMBL" id="JARJLG010000163">
    <property type="protein sequence ID" value="KAJ7734200.1"/>
    <property type="molecule type" value="Genomic_DNA"/>
</dbReference>
<keyword evidence="2" id="KW-1185">Reference proteome</keyword>
<organism evidence="1 2">
    <name type="scientific">Mycena maculata</name>
    <dbReference type="NCBI Taxonomy" id="230809"/>
    <lineage>
        <taxon>Eukaryota</taxon>
        <taxon>Fungi</taxon>
        <taxon>Dikarya</taxon>
        <taxon>Basidiomycota</taxon>
        <taxon>Agaricomycotina</taxon>
        <taxon>Agaricomycetes</taxon>
        <taxon>Agaricomycetidae</taxon>
        <taxon>Agaricales</taxon>
        <taxon>Marasmiineae</taxon>
        <taxon>Mycenaceae</taxon>
        <taxon>Mycena</taxon>
    </lineage>
</organism>
<feature type="non-terminal residue" evidence="1">
    <location>
        <position position="1"/>
    </location>
</feature>
<evidence type="ECO:0000313" key="2">
    <source>
        <dbReference type="Proteomes" id="UP001215280"/>
    </source>
</evidence>
<sequence length="786" mass="86049">TQLRLWAAAIPFPGIPPLALTILPISSTIKAPQLVVHQLALLNGLIDRDYRFISNVADGAAVERDCQGQVAAKTIKISHLIRPPAHLLDEPSLTVPLYNLRGNVFINMQDAPHARKTGRNNIFSGARGLVLGDYPVYYKQLRNLAVAVEDPPLYERDVIHADKQDDRAALRVFSAATLQKLTENTEGSMGLIVFLFVIGELIDAYESRTMMHATRAKAALRARLFFTTWKLFLRKQGYSLGRNYISAAADAIYDMLIDGLLGIILIHRDHLSKSNVPLLPWKHESMGNERIFVALRDLFPDMSLAQVMFALPHIRESARGYSFSDTSDDKTICFVHLATFPSDDELTALYGEAIEENNTLWSLLNVNIYNLTVAPTVELTAAPINQSDNPDHLSEEEDEGAAIVDLCIRDELQEALVAVEDVVRLLRSEENEIDACAYAAAALVVDNLMSIDNLPQLDDPAQLELCRQDVARILKSAPKTVATLISGLQTSFGGSSKPPLVLIRQQNQTEDAHKGVRSFKAGAATSMVLPADQTSKKKAVEPTQKQILARRIQAVIRDANIRKATTGLNRKARTEQPEDGAVATNTQKTTAGNAANAAAAAEVRASEATKRRGNVFKDLRCKSDVSSAGIGPLTPLGENDFLFVIEAGTILLARVITLYSKGAGKGGKHDYVSSVDNVGRVSYAFVQTYAHRTGRMYQRLHSASAILNISQFAHLPAGSLLFRIPDQVHLKDSVVTVSSAMALKYKEFQSEQKGLVAGVTTLNTVQRCGKSNINVVDLEEENDVDS</sequence>
<reference evidence="1" key="1">
    <citation type="submission" date="2023-03" db="EMBL/GenBank/DDBJ databases">
        <title>Massive genome expansion in bonnet fungi (Mycena s.s.) driven by repeated elements and novel gene families across ecological guilds.</title>
        <authorList>
            <consortium name="Lawrence Berkeley National Laboratory"/>
            <person name="Harder C.B."/>
            <person name="Miyauchi S."/>
            <person name="Viragh M."/>
            <person name="Kuo A."/>
            <person name="Thoen E."/>
            <person name="Andreopoulos B."/>
            <person name="Lu D."/>
            <person name="Skrede I."/>
            <person name="Drula E."/>
            <person name="Henrissat B."/>
            <person name="Morin E."/>
            <person name="Kohler A."/>
            <person name="Barry K."/>
            <person name="LaButti K."/>
            <person name="Morin E."/>
            <person name="Salamov A."/>
            <person name="Lipzen A."/>
            <person name="Mereny Z."/>
            <person name="Hegedus B."/>
            <person name="Baldrian P."/>
            <person name="Stursova M."/>
            <person name="Weitz H."/>
            <person name="Taylor A."/>
            <person name="Grigoriev I.V."/>
            <person name="Nagy L.G."/>
            <person name="Martin F."/>
            <person name="Kauserud H."/>
        </authorList>
    </citation>
    <scope>NUCLEOTIDE SEQUENCE</scope>
    <source>
        <strain evidence="1">CBHHK188m</strain>
    </source>
</reference>
<proteinExistence type="predicted"/>
<gene>
    <name evidence="1" type="ORF">DFH07DRAFT_754450</name>
</gene>